<proteinExistence type="predicted"/>
<evidence type="ECO:0000313" key="1">
    <source>
        <dbReference type="EMBL" id="KAK4137722.1"/>
    </source>
</evidence>
<dbReference type="AlphaFoldDB" id="A0AAN6ZGN4"/>
<dbReference type="EMBL" id="MU853402">
    <property type="protein sequence ID" value="KAK4137722.1"/>
    <property type="molecule type" value="Genomic_DNA"/>
</dbReference>
<reference evidence="1" key="1">
    <citation type="journal article" date="2023" name="Mol. Phylogenet. Evol.">
        <title>Genome-scale phylogeny and comparative genomics of the fungal order Sordariales.</title>
        <authorList>
            <person name="Hensen N."/>
            <person name="Bonometti L."/>
            <person name="Westerberg I."/>
            <person name="Brannstrom I.O."/>
            <person name="Guillou S."/>
            <person name="Cros-Aarteil S."/>
            <person name="Calhoun S."/>
            <person name="Haridas S."/>
            <person name="Kuo A."/>
            <person name="Mondo S."/>
            <person name="Pangilinan J."/>
            <person name="Riley R."/>
            <person name="LaButti K."/>
            <person name="Andreopoulos B."/>
            <person name="Lipzen A."/>
            <person name="Chen C."/>
            <person name="Yan M."/>
            <person name="Daum C."/>
            <person name="Ng V."/>
            <person name="Clum A."/>
            <person name="Steindorff A."/>
            <person name="Ohm R.A."/>
            <person name="Martin F."/>
            <person name="Silar P."/>
            <person name="Natvig D.O."/>
            <person name="Lalanne C."/>
            <person name="Gautier V."/>
            <person name="Ament-Velasquez S.L."/>
            <person name="Kruys A."/>
            <person name="Hutchinson M.I."/>
            <person name="Powell A.J."/>
            <person name="Barry K."/>
            <person name="Miller A.N."/>
            <person name="Grigoriev I.V."/>
            <person name="Debuchy R."/>
            <person name="Gladieux P."/>
            <person name="Hiltunen Thoren M."/>
            <person name="Johannesson H."/>
        </authorList>
    </citation>
    <scope>NUCLEOTIDE SEQUENCE</scope>
    <source>
        <strain evidence="1">CBS 123565</strain>
    </source>
</reference>
<comment type="caution">
    <text evidence="1">The sequence shown here is derived from an EMBL/GenBank/DDBJ whole genome shotgun (WGS) entry which is preliminary data.</text>
</comment>
<evidence type="ECO:0000313" key="2">
    <source>
        <dbReference type="Proteomes" id="UP001304895"/>
    </source>
</evidence>
<dbReference type="Proteomes" id="UP001304895">
    <property type="component" value="Unassembled WGS sequence"/>
</dbReference>
<keyword evidence="2" id="KW-1185">Reference proteome</keyword>
<reference evidence="1" key="2">
    <citation type="submission" date="2023-05" db="EMBL/GenBank/DDBJ databases">
        <authorList>
            <consortium name="Lawrence Berkeley National Laboratory"/>
            <person name="Steindorff A."/>
            <person name="Hensen N."/>
            <person name="Bonometti L."/>
            <person name="Westerberg I."/>
            <person name="Brannstrom I.O."/>
            <person name="Guillou S."/>
            <person name="Cros-Aarteil S."/>
            <person name="Calhoun S."/>
            <person name="Haridas S."/>
            <person name="Kuo A."/>
            <person name="Mondo S."/>
            <person name="Pangilinan J."/>
            <person name="Riley R."/>
            <person name="Labutti K."/>
            <person name="Andreopoulos B."/>
            <person name="Lipzen A."/>
            <person name="Chen C."/>
            <person name="Yanf M."/>
            <person name="Daum C."/>
            <person name="Ng V."/>
            <person name="Clum A."/>
            <person name="Ohm R."/>
            <person name="Martin F."/>
            <person name="Silar P."/>
            <person name="Natvig D."/>
            <person name="Lalanne C."/>
            <person name="Gautier V."/>
            <person name="Ament-Velasquez S.L."/>
            <person name="Kruys A."/>
            <person name="Hutchinson M.I."/>
            <person name="Powell A.J."/>
            <person name="Barry K."/>
            <person name="Miller A.N."/>
            <person name="Grigoriev I.V."/>
            <person name="Debuchy R."/>
            <person name="Gladieux P."/>
            <person name="Thoren M.H."/>
            <person name="Johannesson H."/>
        </authorList>
    </citation>
    <scope>NUCLEOTIDE SEQUENCE</scope>
    <source>
        <strain evidence="1">CBS 123565</strain>
    </source>
</reference>
<protein>
    <submittedName>
        <fullName evidence="1">Uncharacterized protein</fullName>
    </submittedName>
</protein>
<name>A0AAN6ZGN4_9PEZI</name>
<gene>
    <name evidence="1" type="ORF">BT67DRAFT_119331</name>
</gene>
<accession>A0AAN6ZGN4</accession>
<sequence>MPPRFPSVAASHIWEFGRRWASSSQKRWSDIPLRLSFLHVSAVVVLVLASLLLNHGESAPTRSVCVTHDHPNTLAELFPNNATGVLNATLAIIPIPLGTARRLIPPQYAILERAYRDIVPGFPEGMYPLMMQAAHDHDVQFRAYGITVDDFSRVGFEFPFLDLLGDGYSSFRWAPAQLISATNDIALDGSRAYGTLVSPAAYEPLCDAYRSLANGPTYFKGSSLTSSDFVEMEMTRLASPTLNPYPLELFRNITNQPAFANATSCSNMIRLFNTTLSVGRYAPMPVRGIVKARAFPFQGAEKEWTDVYGVQVATPFIENNYLDCQTMRGHVSLCLPGADPIAPVRAAETSMEGSISPSQS</sequence>
<organism evidence="1 2">
    <name type="scientific">Trichocladium antarcticum</name>
    <dbReference type="NCBI Taxonomy" id="1450529"/>
    <lineage>
        <taxon>Eukaryota</taxon>
        <taxon>Fungi</taxon>
        <taxon>Dikarya</taxon>
        <taxon>Ascomycota</taxon>
        <taxon>Pezizomycotina</taxon>
        <taxon>Sordariomycetes</taxon>
        <taxon>Sordariomycetidae</taxon>
        <taxon>Sordariales</taxon>
        <taxon>Chaetomiaceae</taxon>
        <taxon>Trichocladium</taxon>
    </lineage>
</organism>